<comment type="caution">
    <text evidence="2">The sequence shown here is derived from an EMBL/GenBank/DDBJ whole genome shotgun (WGS) entry which is preliminary data.</text>
</comment>
<dbReference type="Gene3D" id="3.30.9.10">
    <property type="entry name" value="D-Amino Acid Oxidase, subunit A, domain 2"/>
    <property type="match status" value="1"/>
</dbReference>
<dbReference type="Pfam" id="PF01266">
    <property type="entry name" value="DAO"/>
    <property type="match status" value="1"/>
</dbReference>
<dbReference type="SUPFAM" id="SSF51905">
    <property type="entry name" value="FAD/NAD(P)-binding domain"/>
    <property type="match status" value="1"/>
</dbReference>
<dbReference type="InterPro" id="IPR006076">
    <property type="entry name" value="FAD-dep_OxRdtase"/>
</dbReference>
<reference evidence="2 3" key="1">
    <citation type="submission" date="2020-08" db="EMBL/GenBank/DDBJ databases">
        <title>The Agave Microbiome: Exploring the role of microbial communities in plant adaptations to desert environments.</title>
        <authorList>
            <person name="Partida-Martinez L.P."/>
        </authorList>
    </citation>
    <scope>NUCLEOTIDE SEQUENCE [LARGE SCALE GENOMIC DNA]</scope>
    <source>
        <strain evidence="2 3">RAS26</strain>
    </source>
</reference>
<evidence type="ECO:0000313" key="3">
    <source>
        <dbReference type="Proteomes" id="UP000518206"/>
    </source>
</evidence>
<proteinExistence type="predicted"/>
<dbReference type="EMBL" id="JACHVX010000007">
    <property type="protein sequence ID" value="MBB2925032.1"/>
    <property type="molecule type" value="Genomic_DNA"/>
</dbReference>
<dbReference type="GO" id="GO:0005737">
    <property type="term" value="C:cytoplasm"/>
    <property type="evidence" value="ECO:0007669"/>
    <property type="project" value="TreeGrafter"/>
</dbReference>
<protein>
    <submittedName>
        <fullName evidence="2">Glycine/D-amino acid oxidase-like deaminating enzyme</fullName>
    </submittedName>
</protein>
<dbReference type="PANTHER" id="PTHR13847">
    <property type="entry name" value="SARCOSINE DEHYDROGENASE-RELATED"/>
    <property type="match status" value="1"/>
</dbReference>
<feature type="domain" description="FAD dependent oxidoreductase" evidence="1">
    <location>
        <begin position="47"/>
        <end position="402"/>
    </location>
</feature>
<dbReference type="AlphaFoldDB" id="A0A7W4UIZ9"/>
<evidence type="ECO:0000259" key="1">
    <source>
        <dbReference type="Pfam" id="PF01266"/>
    </source>
</evidence>
<sequence>MTVPPQGGPAAAQPPLPAPVWDDAAGLLHDRVGGASDGGLDGDTVADVVVVGAGAAGLWAAYYLLEADPALDVVVLEQARAATGGSARGLGTCSARLAVSAEDVARAHGPAAARSLRAAMRDAVVEVGGVAAAEEIDCDFTYAGAVTVARTLPQLARVRARASGAGAWGDEEHLLAPDAVAEHAGTPGVLGGSWTPDCAQLDPARLLRGLADLLVARGVRLVEGTRVVRVSPGAVVTEHGTVRTRIVVRAPGAWTPAVAPADRTVAAAAVDLLATEPLTGAARRDVGLTRGQGLADAAHDRFEVRPTADGRLVVALPARRTRARTGTLAAGDVKRLRRRLVDVLPGATGARVTHAWRAPLAVTRDGMPRVGLDRDTGLGWAVGFGRDGLAAANVAGRTLADLVTGSVTELSRLPWVDHGGAGPARPTLLPTALALATRVGRVADALEARTGRESRVPGRARW</sequence>
<accession>A0A7W4UIZ9</accession>
<dbReference type="Gene3D" id="3.50.50.60">
    <property type="entry name" value="FAD/NAD(P)-binding domain"/>
    <property type="match status" value="1"/>
</dbReference>
<reference evidence="2 3" key="2">
    <citation type="submission" date="2020-08" db="EMBL/GenBank/DDBJ databases">
        <authorList>
            <person name="Partida-Martinez L."/>
            <person name="Huntemann M."/>
            <person name="Clum A."/>
            <person name="Wang J."/>
            <person name="Palaniappan K."/>
            <person name="Ritter S."/>
            <person name="Chen I.-M."/>
            <person name="Stamatis D."/>
            <person name="Reddy T."/>
            <person name="O'Malley R."/>
            <person name="Daum C."/>
            <person name="Shapiro N."/>
            <person name="Ivanova N."/>
            <person name="Kyrpides N."/>
            <person name="Woyke T."/>
        </authorList>
    </citation>
    <scope>NUCLEOTIDE SEQUENCE [LARGE SCALE GENOMIC DNA]</scope>
    <source>
        <strain evidence="2 3">RAS26</strain>
    </source>
</reference>
<name>A0A7W4UIZ9_9CELL</name>
<dbReference type="RefSeq" id="WP_183297786.1">
    <property type="nucleotide sequence ID" value="NZ_JACHVX010000007.1"/>
</dbReference>
<gene>
    <name evidence="2" type="ORF">FHR80_003970</name>
</gene>
<evidence type="ECO:0000313" key="2">
    <source>
        <dbReference type="EMBL" id="MBB2925032.1"/>
    </source>
</evidence>
<organism evidence="2 3">
    <name type="scientific">Cellulomonas cellasea</name>
    <dbReference type="NCBI Taxonomy" id="43670"/>
    <lineage>
        <taxon>Bacteria</taxon>
        <taxon>Bacillati</taxon>
        <taxon>Actinomycetota</taxon>
        <taxon>Actinomycetes</taxon>
        <taxon>Micrococcales</taxon>
        <taxon>Cellulomonadaceae</taxon>
        <taxon>Cellulomonas</taxon>
    </lineage>
</organism>
<dbReference type="InterPro" id="IPR036188">
    <property type="entry name" value="FAD/NAD-bd_sf"/>
</dbReference>
<dbReference type="PANTHER" id="PTHR13847:SF281">
    <property type="entry name" value="FAD DEPENDENT OXIDOREDUCTASE DOMAIN-CONTAINING PROTEIN"/>
    <property type="match status" value="1"/>
</dbReference>
<dbReference type="Proteomes" id="UP000518206">
    <property type="component" value="Unassembled WGS sequence"/>
</dbReference>